<dbReference type="InterPro" id="IPR034139">
    <property type="entry name" value="TOPRIM_OLD"/>
</dbReference>
<evidence type="ECO:0000313" key="3">
    <source>
        <dbReference type="EMBL" id="GAA4081270.1"/>
    </source>
</evidence>
<protein>
    <submittedName>
        <fullName evidence="3">ATP-dependent endonuclease</fullName>
    </submittedName>
</protein>
<dbReference type="CDD" id="cd01026">
    <property type="entry name" value="TOPRIM_OLD"/>
    <property type="match status" value="1"/>
</dbReference>
<comment type="caution">
    <text evidence="3">The sequence shown here is derived from an EMBL/GenBank/DDBJ whole genome shotgun (WGS) entry which is preliminary data.</text>
</comment>
<reference evidence="4" key="1">
    <citation type="journal article" date="2019" name="Int. J. Syst. Evol. Microbiol.">
        <title>The Global Catalogue of Microorganisms (GCM) 10K type strain sequencing project: providing services to taxonomists for standard genome sequencing and annotation.</title>
        <authorList>
            <consortium name="The Broad Institute Genomics Platform"/>
            <consortium name="The Broad Institute Genome Sequencing Center for Infectious Disease"/>
            <person name="Wu L."/>
            <person name="Ma J."/>
        </authorList>
    </citation>
    <scope>NUCLEOTIDE SEQUENCE [LARGE SCALE GENOMIC DNA]</scope>
    <source>
        <strain evidence="4">JCM 16702</strain>
    </source>
</reference>
<feature type="domain" description="Endonuclease GajA/Old nuclease/RecF-like AAA" evidence="1">
    <location>
        <begin position="274"/>
        <end position="392"/>
    </location>
</feature>
<evidence type="ECO:0000259" key="1">
    <source>
        <dbReference type="Pfam" id="PF13175"/>
    </source>
</evidence>
<proteinExistence type="predicted"/>
<dbReference type="PANTHER" id="PTHR43581">
    <property type="entry name" value="ATP/GTP PHOSPHATASE"/>
    <property type="match status" value="1"/>
</dbReference>
<evidence type="ECO:0000259" key="2">
    <source>
        <dbReference type="Pfam" id="PF20469"/>
    </source>
</evidence>
<dbReference type="PANTHER" id="PTHR43581:SF4">
    <property type="entry name" value="ATP_GTP PHOSPHATASE"/>
    <property type="match status" value="1"/>
</dbReference>
<dbReference type="InterPro" id="IPR041685">
    <property type="entry name" value="AAA_GajA/Old/RecF-like"/>
</dbReference>
<dbReference type="SUPFAM" id="SSF52540">
    <property type="entry name" value="P-loop containing nucleoside triphosphate hydrolases"/>
    <property type="match status" value="1"/>
</dbReference>
<keyword evidence="3" id="KW-0540">Nuclease</keyword>
<dbReference type="EMBL" id="BAAAZG010000029">
    <property type="protein sequence ID" value="GAA4081270.1"/>
    <property type="molecule type" value="Genomic_DNA"/>
</dbReference>
<keyword evidence="4" id="KW-1185">Reference proteome</keyword>
<dbReference type="Pfam" id="PF20469">
    <property type="entry name" value="OLD-like_TOPRIM"/>
    <property type="match status" value="1"/>
</dbReference>
<keyword evidence="3" id="KW-0255">Endonuclease</keyword>
<dbReference type="Proteomes" id="UP001500683">
    <property type="component" value="Unassembled WGS sequence"/>
</dbReference>
<feature type="domain" description="OLD protein-like TOPRIM" evidence="2">
    <location>
        <begin position="454"/>
        <end position="518"/>
    </location>
</feature>
<name>A0ABP7W737_9ACTN</name>
<dbReference type="InterPro" id="IPR027417">
    <property type="entry name" value="P-loop_NTPase"/>
</dbReference>
<feature type="domain" description="Endonuclease GajA/Old nuclease/RecF-like AAA" evidence="1">
    <location>
        <begin position="13"/>
        <end position="61"/>
    </location>
</feature>
<gene>
    <name evidence="3" type="ORF">GCM10022214_45080</name>
</gene>
<sequence length="632" mass="71127">MPWCFCDRCDLGMRMRKARIRGYRCLHDVEIDFDDVTTLIGPNGVGKSAVLRALDWFFNGGELTDDDVWAGAEKRQVIVEVEFDNLTDLDRAALGKYAAGGAESVRLCKRWEDGNEKLSGRAMCFPPFEGIRSLDKAVARVARYRTLRKELPALGLPAARSWREAEKEMDSWEKAHPERLVATQAASDTYFFGFAGQAKMSGLFDYIFVSVDMRAIEQDPSAEGSILDRIVRQAFDSAQWHQELLELHDFLNKNRERIHNTHYQPQLTMLSQRLTREIEQLTTGRRVQFTSHLPAMPLPLPQVKVAIQDRNASTRIDQQGHGFQRALLIIVLRMLVENHPSPKNRTACLAIEEPELFQHPVQARVFASVLRTLAGQSERGIQVAYATHSPYFLETEGFHQIRRLVRTVNNDAPAVRIHSTTREQISARLSKVLTGEKVQLQIMRVCLRDLPEALFAQAVVLVEGESDKGALEGCAERIDPLNKHGIAVVDVGAKSRIPLAHAILTGLGIPTLAVFDGDARHGDLTQNTKEKRRTDTIELNRKLLGYFGAPVEDFPQTQVGFGFAVFHDDLEAYLRLEWRDWGKAHARLVASGQGFERKHEDTYRQAAVEAESDPPSFLADLVKTAMALALET</sequence>
<dbReference type="Pfam" id="PF13175">
    <property type="entry name" value="AAA_15"/>
    <property type="match status" value="2"/>
</dbReference>
<keyword evidence="3" id="KW-0378">Hydrolase</keyword>
<evidence type="ECO:0000313" key="4">
    <source>
        <dbReference type="Proteomes" id="UP001500683"/>
    </source>
</evidence>
<organism evidence="3 4">
    <name type="scientific">Actinomadura miaoliensis</name>
    <dbReference type="NCBI Taxonomy" id="430685"/>
    <lineage>
        <taxon>Bacteria</taxon>
        <taxon>Bacillati</taxon>
        <taxon>Actinomycetota</taxon>
        <taxon>Actinomycetes</taxon>
        <taxon>Streptosporangiales</taxon>
        <taxon>Thermomonosporaceae</taxon>
        <taxon>Actinomadura</taxon>
    </lineage>
</organism>
<dbReference type="Gene3D" id="3.40.50.300">
    <property type="entry name" value="P-loop containing nucleotide triphosphate hydrolases"/>
    <property type="match status" value="1"/>
</dbReference>
<dbReference type="InterPro" id="IPR051396">
    <property type="entry name" value="Bact_Antivir_Def_Nuclease"/>
</dbReference>
<accession>A0ABP7W737</accession>
<dbReference type="GO" id="GO:0004519">
    <property type="term" value="F:endonuclease activity"/>
    <property type="evidence" value="ECO:0007669"/>
    <property type="project" value="UniProtKB-KW"/>
</dbReference>